<evidence type="ECO:0000313" key="7">
    <source>
        <dbReference type="Proteomes" id="UP000321570"/>
    </source>
</evidence>
<evidence type="ECO:0000313" key="6">
    <source>
        <dbReference type="EMBL" id="VUZ45393.1"/>
    </source>
</evidence>
<proteinExistence type="predicted"/>
<dbReference type="GO" id="GO:0008270">
    <property type="term" value="F:zinc ion binding"/>
    <property type="evidence" value="ECO:0007669"/>
    <property type="project" value="UniProtKB-KW"/>
</dbReference>
<protein>
    <recommendedName>
        <fullName evidence="5">RING-type domain-containing protein</fullName>
    </recommendedName>
</protein>
<keyword evidence="2 4" id="KW-0863">Zinc-finger</keyword>
<dbReference type="SUPFAM" id="SSF57850">
    <property type="entry name" value="RING/U-box"/>
    <property type="match status" value="2"/>
</dbReference>
<dbReference type="Proteomes" id="UP000321570">
    <property type="component" value="Unassembled WGS sequence"/>
</dbReference>
<sequence length="188" mass="20555">MKCGSVNFLNLSMTRKIAIKHTLNMAENALCGICVSPLFNTTGSPVTCDHEFHFGCLESWNKNNASDGKCKCPLATCDKTFICMKVTTMDEGSNPEYFPVALNYPCNLCYSFVKSPAISPSGCDHYFCSDCILQLSTGKHMCPTNNKPFTSIDVSACVGAPPTTTILLDVSHRPISSNDLLNIFWTIT</sequence>
<dbReference type="Gene3D" id="3.30.40.10">
    <property type="entry name" value="Zinc/RING finger domain, C3HC4 (zinc finger)"/>
    <property type="match status" value="2"/>
</dbReference>
<organism evidence="6 7">
    <name type="scientific">Hymenolepis diminuta</name>
    <name type="common">Rat tapeworm</name>
    <dbReference type="NCBI Taxonomy" id="6216"/>
    <lineage>
        <taxon>Eukaryota</taxon>
        <taxon>Metazoa</taxon>
        <taxon>Spiralia</taxon>
        <taxon>Lophotrochozoa</taxon>
        <taxon>Platyhelminthes</taxon>
        <taxon>Cestoda</taxon>
        <taxon>Eucestoda</taxon>
        <taxon>Cyclophyllidea</taxon>
        <taxon>Hymenolepididae</taxon>
        <taxon>Hymenolepis</taxon>
    </lineage>
</organism>
<dbReference type="EMBL" id="CABIJS010000170">
    <property type="protein sequence ID" value="VUZ45393.1"/>
    <property type="molecule type" value="Genomic_DNA"/>
</dbReference>
<reference evidence="6 7" key="1">
    <citation type="submission" date="2019-07" db="EMBL/GenBank/DDBJ databases">
        <authorList>
            <person name="Jastrzebski P J."/>
            <person name="Paukszto L."/>
            <person name="Jastrzebski P J."/>
        </authorList>
    </citation>
    <scope>NUCLEOTIDE SEQUENCE [LARGE SCALE GENOMIC DNA]</scope>
    <source>
        <strain evidence="6 7">WMS-il1</strain>
    </source>
</reference>
<evidence type="ECO:0000256" key="1">
    <source>
        <dbReference type="ARBA" id="ARBA00022723"/>
    </source>
</evidence>
<evidence type="ECO:0000256" key="2">
    <source>
        <dbReference type="ARBA" id="ARBA00022771"/>
    </source>
</evidence>
<keyword evidence="7" id="KW-1185">Reference proteome</keyword>
<feature type="domain" description="RING-type" evidence="5">
    <location>
        <begin position="31"/>
        <end position="74"/>
    </location>
</feature>
<keyword evidence="1" id="KW-0479">Metal-binding</keyword>
<dbReference type="InterPro" id="IPR018957">
    <property type="entry name" value="Znf_C3HC4_RING-type"/>
</dbReference>
<evidence type="ECO:0000256" key="3">
    <source>
        <dbReference type="ARBA" id="ARBA00022833"/>
    </source>
</evidence>
<accession>A0A564YFJ3</accession>
<keyword evidence="3" id="KW-0862">Zinc</keyword>
<dbReference type="Pfam" id="PF00097">
    <property type="entry name" value="zf-C3HC4"/>
    <property type="match status" value="2"/>
</dbReference>
<gene>
    <name evidence="6" type="ORF">WMSIL1_LOCUS5404</name>
</gene>
<name>A0A564YFJ3_HYMDI</name>
<dbReference type="AlphaFoldDB" id="A0A564YFJ3"/>
<feature type="domain" description="RING-type" evidence="5">
    <location>
        <begin position="106"/>
        <end position="146"/>
    </location>
</feature>
<dbReference type="InterPro" id="IPR017907">
    <property type="entry name" value="Znf_RING_CS"/>
</dbReference>
<dbReference type="InterPro" id="IPR001841">
    <property type="entry name" value="Znf_RING"/>
</dbReference>
<dbReference type="InterPro" id="IPR013083">
    <property type="entry name" value="Znf_RING/FYVE/PHD"/>
</dbReference>
<dbReference type="PROSITE" id="PS50089">
    <property type="entry name" value="ZF_RING_2"/>
    <property type="match status" value="2"/>
</dbReference>
<evidence type="ECO:0000259" key="5">
    <source>
        <dbReference type="PROSITE" id="PS50089"/>
    </source>
</evidence>
<dbReference type="SMART" id="SM00184">
    <property type="entry name" value="RING"/>
    <property type="match status" value="2"/>
</dbReference>
<evidence type="ECO:0000256" key="4">
    <source>
        <dbReference type="PROSITE-ProRule" id="PRU00175"/>
    </source>
</evidence>
<dbReference type="PROSITE" id="PS00518">
    <property type="entry name" value="ZF_RING_1"/>
    <property type="match status" value="1"/>
</dbReference>